<dbReference type="EMBL" id="UYSL01022984">
    <property type="protein sequence ID" value="VDL81525.1"/>
    <property type="molecule type" value="Genomic_DNA"/>
</dbReference>
<reference evidence="4" key="1">
    <citation type="submission" date="2017-02" db="UniProtKB">
        <authorList>
            <consortium name="WormBaseParasite"/>
        </authorList>
    </citation>
    <scope>IDENTIFICATION</scope>
</reference>
<keyword evidence="3" id="KW-1185">Reference proteome</keyword>
<organism evidence="4">
    <name type="scientific">Nippostrongylus brasiliensis</name>
    <name type="common">Rat hookworm</name>
    <dbReference type="NCBI Taxonomy" id="27835"/>
    <lineage>
        <taxon>Eukaryota</taxon>
        <taxon>Metazoa</taxon>
        <taxon>Ecdysozoa</taxon>
        <taxon>Nematoda</taxon>
        <taxon>Chromadorea</taxon>
        <taxon>Rhabditida</taxon>
        <taxon>Rhabditina</taxon>
        <taxon>Rhabditomorpha</taxon>
        <taxon>Strongyloidea</taxon>
        <taxon>Heligmosomidae</taxon>
        <taxon>Nippostrongylus</taxon>
    </lineage>
</organism>
<gene>
    <name evidence="2" type="ORF">NBR_LOCUS17805</name>
</gene>
<dbReference type="STRING" id="27835.A0A0N4YL48"/>
<dbReference type="Proteomes" id="UP000271162">
    <property type="component" value="Unassembled WGS sequence"/>
</dbReference>
<accession>A0A0N4YL48</accession>
<feature type="compositionally biased region" description="Basic and acidic residues" evidence="1">
    <location>
        <begin position="180"/>
        <end position="194"/>
    </location>
</feature>
<sequence length="383" mass="42665">MDDSMLSVDSSPGISRSAARRNYRRIEVLDDSSMSESGAEVNANSFLSSHRDGDVSMRSEINHENPTDPDSGDDDDYEKDSFVVSDDYLTDDASSSFMSTSELERSLPTTKRILPKRSAKIDLNERLTLSKSDDEDESLEKSISLVQINDDEEDGPSSSSNRINSSRCSSAGSNSSQEASKVKETKDDYGKVDEVADDAGSSTDDDFENYLKKLRGEEPTSMSQPKNVGHNDRSFVVSDSDATSPAEDSESEQSDSSWSPNDDDDDNKKNRKRDLLDSLKKSFKSPSVSSKATKKLESDPDEHFLVSLSPDFTGKRHADAEVYMKKGIKNEKLRTELTNRLLDIFRRHCFKEQVRNKPFVNILSYFCFTVTRVPGGKVEPTAV</sequence>
<proteinExistence type="predicted"/>
<feature type="region of interest" description="Disordered" evidence="1">
    <location>
        <begin position="1"/>
        <end position="270"/>
    </location>
</feature>
<feature type="compositionally biased region" description="Low complexity" evidence="1">
    <location>
        <begin position="157"/>
        <end position="179"/>
    </location>
</feature>
<reference evidence="2 3" key="2">
    <citation type="submission" date="2018-11" db="EMBL/GenBank/DDBJ databases">
        <authorList>
            <consortium name="Pathogen Informatics"/>
        </authorList>
    </citation>
    <scope>NUCLEOTIDE SEQUENCE [LARGE SCALE GENOMIC DNA]</scope>
</reference>
<feature type="compositionally biased region" description="Polar residues" evidence="1">
    <location>
        <begin position="92"/>
        <end position="101"/>
    </location>
</feature>
<name>A0A0N4YL48_NIPBR</name>
<feature type="compositionally biased region" description="Basic and acidic residues" evidence="1">
    <location>
        <begin position="209"/>
        <end position="218"/>
    </location>
</feature>
<evidence type="ECO:0000313" key="2">
    <source>
        <dbReference type="EMBL" id="VDL81525.1"/>
    </source>
</evidence>
<feature type="compositionally biased region" description="Basic and acidic residues" evidence="1">
    <location>
        <begin position="49"/>
        <end position="66"/>
    </location>
</feature>
<feature type="compositionally biased region" description="Polar residues" evidence="1">
    <location>
        <begin position="32"/>
        <end position="48"/>
    </location>
</feature>
<evidence type="ECO:0000313" key="3">
    <source>
        <dbReference type="Proteomes" id="UP000271162"/>
    </source>
</evidence>
<protein>
    <submittedName>
        <fullName evidence="4">TFIIS N-terminal domain-containing protein</fullName>
    </submittedName>
</protein>
<dbReference type="WBParaSite" id="NBR_0001780401-mRNA-1">
    <property type="protein sequence ID" value="NBR_0001780401-mRNA-1"/>
    <property type="gene ID" value="NBR_0001780401"/>
</dbReference>
<evidence type="ECO:0000313" key="4">
    <source>
        <dbReference type="WBParaSite" id="NBR_0001780401-mRNA-1"/>
    </source>
</evidence>
<dbReference type="AlphaFoldDB" id="A0A0N4YL48"/>
<evidence type="ECO:0000256" key="1">
    <source>
        <dbReference type="SAM" id="MobiDB-lite"/>
    </source>
</evidence>